<organism evidence="3 4">
    <name type="scientific">Collichthys lucidus</name>
    <name type="common">Big head croaker</name>
    <name type="synonym">Sciaena lucida</name>
    <dbReference type="NCBI Taxonomy" id="240159"/>
    <lineage>
        <taxon>Eukaryota</taxon>
        <taxon>Metazoa</taxon>
        <taxon>Chordata</taxon>
        <taxon>Craniata</taxon>
        <taxon>Vertebrata</taxon>
        <taxon>Euteleostomi</taxon>
        <taxon>Actinopterygii</taxon>
        <taxon>Neopterygii</taxon>
        <taxon>Teleostei</taxon>
        <taxon>Neoteleostei</taxon>
        <taxon>Acanthomorphata</taxon>
        <taxon>Eupercaria</taxon>
        <taxon>Sciaenidae</taxon>
        <taxon>Collichthys</taxon>
    </lineage>
</organism>
<reference evidence="3 4" key="1">
    <citation type="submission" date="2019-01" db="EMBL/GenBank/DDBJ databases">
        <title>Genome Assembly of Collichthys lucidus.</title>
        <authorList>
            <person name="Cai M."/>
            <person name="Xiao S."/>
        </authorList>
    </citation>
    <scope>NUCLEOTIDE SEQUENCE [LARGE SCALE GENOMIC DNA]</scope>
    <source>
        <strain evidence="3">JT15FE1705JMU</strain>
        <tissue evidence="3">Muscle</tissue>
    </source>
</reference>
<dbReference type="PANTHER" id="PTHR23171">
    <property type="entry name" value="GDOWN1"/>
    <property type="match status" value="1"/>
</dbReference>
<accession>A0A4U5U763</accession>
<gene>
    <name evidence="3" type="ORF">D9C73_004203</name>
</gene>
<evidence type="ECO:0000313" key="3">
    <source>
        <dbReference type="EMBL" id="TKS70136.1"/>
    </source>
</evidence>
<dbReference type="InterPro" id="IPR051375">
    <property type="entry name" value="Tuftelin_GRINL1A/MYZAP/CCD68"/>
</dbReference>
<dbReference type="GO" id="GO:0035556">
    <property type="term" value="P:intracellular signal transduction"/>
    <property type="evidence" value="ECO:0007669"/>
    <property type="project" value="TreeGrafter"/>
</dbReference>
<keyword evidence="1" id="KW-0175">Coiled coil</keyword>
<feature type="region of interest" description="Disordered" evidence="2">
    <location>
        <begin position="1"/>
        <end position="76"/>
    </location>
</feature>
<protein>
    <submittedName>
        <fullName evidence="3">Myocardial zonula adherens protein</fullName>
    </submittedName>
</protein>
<sequence length="487" mass="56694">MLRYGSGRAVSTTTTTTTTTEDSPESLSEAEKEKDVNRAWKKKNGLIQRERPAGRESPQQHLGDMTNGVPETSLQHHGPKVYGVVQRTGSDKQPEVMAREWTANHLQDEMRYIREVRDSLEKVRERMYGQFGGMQQSMQKLSQEIRAANSQRKSLESEVKVRTTAMENFDQMNSSLISANLSLQKSLIENCQNRVDRREELKTLRSNYEKAQEKLRDKDKELAAAQAENQTLRLQVESSREANTQALHELSAKLKQEYEEKLQEEQRKHREEIENLQAQLDEYIRRLEEAEKTIKISEAKIAERDQRIIEVERLLDCMGKEKGQLQNKLQECEQRLRLLELTDTTDATVVKKSKELQSETVDLRERIKHLNDMVFCQQRKVKGMIEEVESLRAQVAHKDMFISELLDRIAIVECENNELEDKLKYFMSTQNRSPEVLETREIGVGCDLLPRGQQITFTGTQVQYTVLYREGALQLHVTESRRRRRRL</sequence>
<dbReference type="EMBL" id="CM014081">
    <property type="protein sequence ID" value="TKS70136.1"/>
    <property type="molecule type" value="Genomic_DNA"/>
</dbReference>
<feature type="coiled-coil region" evidence="1">
    <location>
        <begin position="194"/>
        <end position="373"/>
    </location>
</feature>
<dbReference type="STRING" id="240159.A0A4U5U763"/>
<proteinExistence type="predicted"/>
<name>A0A4U5U763_COLLU</name>
<keyword evidence="4" id="KW-1185">Reference proteome</keyword>
<evidence type="ECO:0000256" key="2">
    <source>
        <dbReference type="SAM" id="MobiDB-lite"/>
    </source>
</evidence>
<dbReference type="AlphaFoldDB" id="A0A4U5U763"/>
<evidence type="ECO:0000256" key="1">
    <source>
        <dbReference type="SAM" id="Coils"/>
    </source>
</evidence>
<feature type="compositionally biased region" description="Basic and acidic residues" evidence="2">
    <location>
        <begin position="29"/>
        <end position="38"/>
    </location>
</feature>
<dbReference type="PANTHER" id="PTHR23171:SF3">
    <property type="entry name" value="COILED-COIL DOMAIN-CONTAINING PROTEIN 68"/>
    <property type="match status" value="1"/>
</dbReference>
<evidence type="ECO:0000313" key="4">
    <source>
        <dbReference type="Proteomes" id="UP000298787"/>
    </source>
</evidence>
<dbReference type="Proteomes" id="UP000298787">
    <property type="component" value="Chromosome 4"/>
</dbReference>